<accession>A0ABV4XWH4</accession>
<dbReference type="Pfam" id="PF01724">
    <property type="entry name" value="DUF29"/>
    <property type="match status" value="1"/>
</dbReference>
<sequence length="149" mass="17963">MSFSKDVTLYDRDFLIWTEQQAEFLKKGYWEKLDIENLVEELETFGRSEQKELGRYLQVLLMHLLKCQYQPEKRTKSWDITISNCRDKIQDCLSDTPSLKRFLEDSEWVNKHYRRAKRDAAKETEKPRENFPLEMPFTIEQVVDSSFLI</sequence>
<comment type="caution">
    <text evidence="1">The sequence shown here is derived from an EMBL/GenBank/DDBJ whole genome shotgun (WGS) entry which is preliminary data.</text>
</comment>
<organism evidence="1 2">
    <name type="scientific">Floridaenema flaviceps BLCC-F50</name>
    <dbReference type="NCBI Taxonomy" id="3153642"/>
    <lineage>
        <taxon>Bacteria</taxon>
        <taxon>Bacillati</taxon>
        <taxon>Cyanobacteriota</taxon>
        <taxon>Cyanophyceae</taxon>
        <taxon>Oscillatoriophycideae</taxon>
        <taxon>Aerosakkonematales</taxon>
        <taxon>Aerosakkonemataceae</taxon>
        <taxon>Floridanema</taxon>
        <taxon>Floridanema flaviceps</taxon>
    </lineage>
</organism>
<name>A0ABV4XWH4_9CYAN</name>
<dbReference type="EMBL" id="JBHFNR010000182">
    <property type="protein sequence ID" value="MFB2896085.1"/>
    <property type="molecule type" value="Genomic_DNA"/>
</dbReference>
<gene>
    <name evidence="1" type="ORF">ACE1CI_24505</name>
</gene>
<evidence type="ECO:0000313" key="1">
    <source>
        <dbReference type="EMBL" id="MFB2896085.1"/>
    </source>
</evidence>
<evidence type="ECO:0000313" key="2">
    <source>
        <dbReference type="Proteomes" id="UP001576784"/>
    </source>
</evidence>
<dbReference type="Gene3D" id="1.20.1220.20">
    <property type="entry name" value="Uncharcterised protein PF01724"/>
    <property type="match status" value="1"/>
</dbReference>
<protein>
    <submittedName>
        <fullName evidence="1">DUF29 domain-containing protein</fullName>
    </submittedName>
</protein>
<dbReference type="Proteomes" id="UP001576784">
    <property type="component" value="Unassembled WGS sequence"/>
</dbReference>
<dbReference type="InterPro" id="IPR002636">
    <property type="entry name" value="DUF29"/>
</dbReference>
<keyword evidence="2" id="KW-1185">Reference proteome</keyword>
<reference evidence="1 2" key="1">
    <citation type="submission" date="2024-09" db="EMBL/GenBank/DDBJ databases">
        <title>Floridaenema gen nov. (Aerosakkonemataceae, Aerosakkonematales ord. nov., Cyanobacteria) from benthic tropical and subtropical fresh waters, with the description of four new species.</title>
        <authorList>
            <person name="Moretto J.A."/>
            <person name="Berthold D.E."/>
            <person name="Lefler F.W."/>
            <person name="Huang I.-S."/>
            <person name="Laughinghouse H. IV."/>
        </authorList>
    </citation>
    <scope>NUCLEOTIDE SEQUENCE [LARGE SCALE GENOMIC DNA]</scope>
    <source>
        <strain evidence="1 2">BLCC-F50</strain>
    </source>
</reference>
<dbReference type="RefSeq" id="WP_413265713.1">
    <property type="nucleotide sequence ID" value="NZ_JBHFNR010000182.1"/>
</dbReference>
<proteinExistence type="predicted"/>
<dbReference type="PANTHER" id="PTHR34235">
    <property type="entry name" value="SLR1203 PROTEIN-RELATED"/>
    <property type="match status" value="1"/>
</dbReference>